<keyword evidence="3" id="KW-1185">Reference proteome</keyword>
<evidence type="ECO:0000313" key="3">
    <source>
        <dbReference type="Proteomes" id="UP001159363"/>
    </source>
</evidence>
<protein>
    <submittedName>
        <fullName evidence="2">Uncharacterized protein</fullName>
    </submittedName>
</protein>
<organism evidence="2 3">
    <name type="scientific">Dryococelus australis</name>
    <dbReference type="NCBI Taxonomy" id="614101"/>
    <lineage>
        <taxon>Eukaryota</taxon>
        <taxon>Metazoa</taxon>
        <taxon>Ecdysozoa</taxon>
        <taxon>Arthropoda</taxon>
        <taxon>Hexapoda</taxon>
        <taxon>Insecta</taxon>
        <taxon>Pterygota</taxon>
        <taxon>Neoptera</taxon>
        <taxon>Polyneoptera</taxon>
        <taxon>Phasmatodea</taxon>
        <taxon>Verophasmatodea</taxon>
        <taxon>Anareolatae</taxon>
        <taxon>Phasmatidae</taxon>
        <taxon>Eurycanthinae</taxon>
        <taxon>Dryococelus</taxon>
    </lineage>
</organism>
<feature type="non-terminal residue" evidence="2">
    <location>
        <position position="67"/>
    </location>
</feature>
<accession>A0ABQ9G4N4</accession>
<name>A0ABQ9G4N4_9NEOP</name>
<gene>
    <name evidence="2" type="ORF">PR048_031227</name>
</gene>
<comment type="caution">
    <text evidence="2">The sequence shown here is derived from an EMBL/GenBank/DDBJ whole genome shotgun (WGS) entry which is preliminary data.</text>
</comment>
<evidence type="ECO:0000256" key="1">
    <source>
        <dbReference type="SAM" id="MobiDB-lite"/>
    </source>
</evidence>
<feature type="region of interest" description="Disordered" evidence="1">
    <location>
        <begin position="1"/>
        <end position="21"/>
    </location>
</feature>
<evidence type="ECO:0000313" key="2">
    <source>
        <dbReference type="EMBL" id="KAJ8867426.1"/>
    </source>
</evidence>
<dbReference type="Proteomes" id="UP001159363">
    <property type="component" value="Chromosome 14"/>
</dbReference>
<proteinExistence type="predicted"/>
<sequence>MEKDPLKGNASIPMSYPSTYQSVGDQITNVHQIRSASVSSDDDMIDITTTGTVTEGSIHNDEQGGGH</sequence>
<dbReference type="EMBL" id="JARBHB010000015">
    <property type="protein sequence ID" value="KAJ8867426.1"/>
    <property type="molecule type" value="Genomic_DNA"/>
</dbReference>
<reference evidence="2 3" key="1">
    <citation type="submission" date="2023-02" db="EMBL/GenBank/DDBJ databases">
        <title>LHISI_Scaffold_Assembly.</title>
        <authorList>
            <person name="Stuart O.P."/>
            <person name="Cleave R."/>
            <person name="Magrath M.J.L."/>
            <person name="Mikheyev A.S."/>
        </authorList>
    </citation>
    <scope>NUCLEOTIDE SEQUENCE [LARGE SCALE GENOMIC DNA]</scope>
    <source>
        <strain evidence="2">Daus_M_001</strain>
        <tissue evidence="2">Leg muscle</tissue>
    </source>
</reference>